<dbReference type="EMBL" id="CM055733">
    <property type="protein sequence ID" value="KAJ8009813.1"/>
    <property type="molecule type" value="Genomic_DNA"/>
</dbReference>
<keyword evidence="2" id="KW-1185">Reference proteome</keyword>
<evidence type="ECO:0000313" key="2">
    <source>
        <dbReference type="Proteomes" id="UP001157502"/>
    </source>
</evidence>
<proteinExistence type="predicted"/>
<protein>
    <submittedName>
        <fullName evidence="1">Uncharacterized protein</fullName>
    </submittedName>
</protein>
<name>A0ACC2H1Q9_DALPE</name>
<reference evidence="1" key="1">
    <citation type="submission" date="2021-05" db="EMBL/GenBank/DDBJ databases">
        <authorList>
            <person name="Pan Q."/>
            <person name="Jouanno E."/>
            <person name="Zahm M."/>
            <person name="Klopp C."/>
            <person name="Cabau C."/>
            <person name="Louis A."/>
            <person name="Berthelot C."/>
            <person name="Parey E."/>
            <person name="Roest Crollius H."/>
            <person name="Montfort J."/>
            <person name="Robinson-Rechavi M."/>
            <person name="Bouchez O."/>
            <person name="Lampietro C."/>
            <person name="Lopez Roques C."/>
            <person name="Donnadieu C."/>
            <person name="Postlethwait J."/>
            <person name="Bobe J."/>
            <person name="Dillon D."/>
            <person name="Chandos A."/>
            <person name="von Hippel F."/>
            <person name="Guiguen Y."/>
        </authorList>
    </citation>
    <scope>NUCLEOTIDE SEQUENCE</scope>
    <source>
        <strain evidence="1">YG-Jan2019</strain>
    </source>
</reference>
<gene>
    <name evidence="1" type="ORF">DPEC_G00068100</name>
</gene>
<evidence type="ECO:0000313" key="1">
    <source>
        <dbReference type="EMBL" id="KAJ8009813.1"/>
    </source>
</evidence>
<organism evidence="1 2">
    <name type="scientific">Dallia pectoralis</name>
    <name type="common">Alaska blackfish</name>
    <dbReference type="NCBI Taxonomy" id="75939"/>
    <lineage>
        <taxon>Eukaryota</taxon>
        <taxon>Metazoa</taxon>
        <taxon>Chordata</taxon>
        <taxon>Craniata</taxon>
        <taxon>Vertebrata</taxon>
        <taxon>Euteleostomi</taxon>
        <taxon>Actinopterygii</taxon>
        <taxon>Neopterygii</taxon>
        <taxon>Teleostei</taxon>
        <taxon>Protacanthopterygii</taxon>
        <taxon>Esociformes</taxon>
        <taxon>Umbridae</taxon>
        <taxon>Dallia</taxon>
    </lineage>
</organism>
<accession>A0ACC2H1Q9</accession>
<sequence length="208" mass="23799">MSSGDPELCSQVCCDPIANQKAMKAFWLTLDGRLVYVNRLSEDIKFRRIRQQNVCVALSLWTTNPELCGHMMRASGSAHANLIEICGEAAHLSQGMFYNLYANYPLPIHGDGEPDVSQELLWLNEKDIDAEEIRTGRELLLELQPLYVAYFGFAADHFTSIVLRERVSLLGARWLLEDDRSELQFSLDLRRNWFTRMAIRLALFLVTS</sequence>
<comment type="caution">
    <text evidence="1">The sequence shown here is derived from an EMBL/GenBank/DDBJ whole genome shotgun (WGS) entry which is preliminary data.</text>
</comment>
<dbReference type="Proteomes" id="UP001157502">
    <property type="component" value="Chromosome 6"/>
</dbReference>